<evidence type="ECO:0000256" key="2">
    <source>
        <dbReference type="ARBA" id="ARBA00022793"/>
    </source>
</evidence>
<dbReference type="Gene3D" id="3.60.90.10">
    <property type="entry name" value="S-adenosylmethionine decarboxylase"/>
    <property type="match status" value="1"/>
</dbReference>
<dbReference type="GO" id="GO:0004014">
    <property type="term" value="F:adenosylmethionine decarboxylase activity"/>
    <property type="evidence" value="ECO:0007669"/>
    <property type="project" value="InterPro"/>
</dbReference>
<evidence type="ECO:0000256" key="5">
    <source>
        <dbReference type="ARBA" id="ARBA00023145"/>
    </source>
</evidence>
<evidence type="ECO:0000256" key="1">
    <source>
        <dbReference type="ARBA" id="ARBA00001928"/>
    </source>
</evidence>
<dbReference type="Proteomes" id="UP000226592">
    <property type="component" value="Unassembled WGS sequence"/>
</dbReference>
<keyword evidence="8" id="KW-0670">Pyruvate</keyword>
<keyword evidence="7" id="KW-0704">Schiff base</keyword>
<keyword evidence="3" id="KW-0068">Autocatalytic cleavage</keyword>
<protein>
    <submittedName>
        <fullName evidence="10">Adenosylmethionine decarboxylase</fullName>
    </submittedName>
</protein>
<feature type="transmembrane region" description="Helical" evidence="9">
    <location>
        <begin position="81"/>
        <end position="110"/>
    </location>
</feature>
<dbReference type="SUPFAM" id="SSF56276">
    <property type="entry name" value="S-adenosylmethionine decarboxylase"/>
    <property type="match status" value="1"/>
</dbReference>
<evidence type="ECO:0000313" key="11">
    <source>
        <dbReference type="Proteomes" id="UP000226592"/>
    </source>
</evidence>
<evidence type="ECO:0000256" key="8">
    <source>
        <dbReference type="ARBA" id="ARBA00023317"/>
    </source>
</evidence>
<accession>A0A2D6M202</accession>
<dbReference type="InterPro" id="IPR003826">
    <property type="entry name" value="AdoMetDC_fam_prok"/>
</dbReference>
<dbReference type="GO" id="GO:0005829">
    <property type="term" value="C:cytosol"/>
    <property type="evidence" value="ECO:0007669"/>
    <property type="project" value="TreeGrafter"/>
</dbReference>
<keyword evidence="9" id="KW-0472">Membrane</keyword>
<dbReference type="GO" id="GO:0008295">
    <property type="term" value="P:spermidine biosynthetic process"/>
    <property type="evidence" value="ECO:0007669"/>
    <property type="project" value="InterPro"/>
</dbReference>
<evidence type="ECO:0000256" key="9">
    <source>
        <dbReference type="SAM" id="Phobius"/>
    </source>
</evidence>
<name>A0A2D6M202_9ARCH</name>
<reference evidence="11" key="1">
    <citation type="submission" date="2017-09" db="EMBL/GenBank/DDBJ databases">
        <title>The Reconstruction of 2,631 Draft Metagenome-Assembled Genomes from the Global Oceans.</title>
        <authorList>
            <person name="Tully B.J."/>
            <person name="Graham E.D."/>
            <person name="Heidelberg J.F."/>
        </authorList>
    </citation>
    <scope>NUCLEOTIDE SEQUENCE [LARGE SCALE GENOMIC DNA]</scope>
</reference>
<evidence type="ECO:0000256" key="4">
    <source>
        <dbReference type="ARBA" id="ARBA00023115"/>
    </source>
</evidence>
<dbReference type="PANTHER" id="PTHR33866">
    <property type="entry name" value="S-ADENOSYLMETHIONINE DECARBOXYLASE PROENZYME"/>
    <property type="match status" value="1"/>
</dbReference>
<keyword evidence="4" id="KW-0620">Polyamine biosynthesis</keyword>
<feature type="transmembrane region" description="Helical" evidence="9">
    <location>
        <begin position="39"/>
        <end position="69"/>
    </location>
</feature>
<dbReference type="PANTHER" id="PTHR33866:SF2">
    <property type="entry name" value="S-ADENOSYLMETHIONINE DECARBOXYLASE PROENZYME"/>
    <property type="match status" value="1"/>
</dbReference>
<dbReference type="AlphaFoldDB" id="A0A2D6M202"/>
<dbReference type="Pfam" id="PF02675">
    <property type="entry name" value="AdoMet_dc"/>
    <property type="match status" value="1"/>
</dbReference>
<comment type="caution">
    <text evidence="10">The sequence shown here is derived from an EMBL/GenBank/DDBJ whole genome shotgun (WGS) entry which is preliminary data.</text>
</comment>
<keyword evidence="2" id="KW-0210">Decarboxylase</keyword>
<proteinExistence type="predicted"/>
<dbReference type="InterPro" id="IPR017716">
    <property type="entry name" value="S-AdoMet_deCOase_pro-enz"/>
</dbReference>
<keyword evidence="5" id="KW-0865">Zymogen</keyword>
<keyword evidence="9" id="KW-0812">Transmembrane</keyword>
<evidence type="ECO:0000256" key="7">
    <source>
        <dbReference type="ARBA" id="ARBA00023270"/>
    </source>
</evidence>
<dbReference type="EMBL" id="NZBU01000012">
    <property type="protein sequence ID" value="MAG22440.1"/>
    <property type="molecule type" value="Genomic_DNA"/>
</dbReference>
<dbReference type="InterPro" id="IPR016067">
    <property type="entry name" value="S-AdoMet_deCO2ase_core"/>
</dbReference>
<evidence type="ECO:0000313" key="10">
    <source>
        <dbReference type="EMBL" id="MAG22440.1"/>
    </source>
</evidence>
<gene>
    <name evidence="10" type="primary">speD</name>
    <name evidence="10" type="ORF">CL943_04025</name>
</gene>
<evidence type="ECO:0000256" key="3">
    <source>
        <dbReference type="ARBA" id="ARBA00022813"/>
    </source>
</evidence>
<keyword evidence="9" id="KW-1133">Transmembrane helix</keyword>
<keyword evidence="6" id="KW-0456">Lyase</keyword>
<sequence>MIFFYLLAFLDGLLTKMTDNFVDEPFKSKHPVLPYLTGITYGLLAGFLITISTEFATIIIAITIGVLIAGKIDSREHQFAVAALFIFASLFGFPAINFPFLVIFLLLGFLDEILNDFIDKIKEKDKSVNRLVEKVVSVRLSLEIGAIAIGFVTGNFEYFFLLFAFDLAYNLIDKAMPLFLEKFSADYGPQLALDLYKCNAKKLGDKKFVEKILNEFPAKIGMQKISEAHIIEYKAPKKEDSGLSGFVIIAESHITIHTYPLQGFAKIDVVSCKRFDHEKATEILKKAFNASEAEAKVLYRGKHYPSEIKKAKQLVEKERSTL</sequence>
<dbReference type="NCBIfam" id="TIGR03330">
    <property type="entry name" value="SAM_DCase_Bsu"/>
    <property type="match status" value="1"/>
</dbReference>
<evidence type="ECO:0000256" key="6">
    <source>
        <dbReference type="ARBA" id="ARBA00023239"/>
    </source>
</evidence>
<organism evidence="10 11">
    <name type="scientific">Candidatus Iainarchaeum sp</name>
    <dbReference type="NCBI Taxonomy" id="3101447"/>
    <lineage>
        <taxon>Archaea</taxon>
        <taxon>Candidatus Iainarchaeota</taxon>
        <taxon>Candidatus Iainarchaeia</taxon>
        <taxon>Candidatus Iainarchaeales</taxon>
        <taxon>Candidatus Iainarchaeaceae</taxon>
        <taxon>Candidatus Iainarchaeum</taxon>
    </lineage>
</organism>
<feature type="transmembrane region" description="Helical" evidence="9">
    <location>
        <begin position="144"/>
        <end position="172"/>
    </location>
</feature>
<comment type="cofactor">
    <cofactor evidence="1">
        <name>pyruvate</name>
        <dbReference type="ChEBI" id="CHEBI:15361"/>
    </cofactor>
</comment>